<feature type="chain" id="PRO_5045307343" evidence="1">
    <location>
        <begin position="27"/>
        <end position="409"/>
    </location>
</feature>
<organism evidence="2 3">
    <name type="scientific">Alkalimarinus alittae</name>
    <dbReference type="NCBI Taxonomy" id="2961619"/>
    <lineage>
        <taxon>Bacteria</taxon>
        <taxon>Pseudomonadati</taxon>
        <taxon>Pseudomonadota</taxon>
        <taxon>Gammaproteobacteria</taxon>
        <taxon>Alteromonadales</taxon>
        <taxon>Alteromonadaceae</taxon>
        <taxon>Alkalimarinus</taxon>
    </lineage>
</organism>
<feature type="signal peptide" evidence="1">
    <location>
        <begin position="1"/>
        <end position="26"/>
    </location>
</feature>
<evidence type="ECO:0000313" key="3">
    <source>
        <dbReference type="Proteomes" id="UP001163739"/>
    </source>
</evidence>
<keyword evidence="3" id="KW-1185">Reference proteome</keyword>
<protein>
    <submittedName>
        <fullName evidence="2">Uncharacterized protein</fullName>
    </submittedName>
</protein>
<keyword evidence="1" id="KW-0732">Signal</keyword>
<dbReference type="EMBL" id="CP100390">
    <property type="protein sequence ID" value="UZE95851.1"/>
    <property type="molecule type" value="Genomic_DNA"/>
</dbReference>
<reference evidence="2" key="1">
    <citation type="submission" date="2022-06" db="EMBL/GenBank/DDBJ databases">
        <title>Alkalimarinus sp. nov., isolated from gut of a Alitta virens.</title>
        <authorList>
            <person name="Yang A.I."/>
            <person name="Shin N.-R."/>
        </authorList>
    </citation>
    <scope>NUCLEOTIDE SEQUENCE</scope>
    <source>
        <strain evidence="2">A2M4</strain>
    </source>
</reference>
<dbReference type="Proteomes" id="UP001163739">
    <property type="component" value="Chromosome"/>
</dbReference>
<proteinExistence type="predicted"/>
<gene>
    <name evidence="2" type="ORF">NKI27_17630</name>
</gene>
<evidence type="ECO:0000256" key="1">
    <source>
        <dbReference type="SAM" id="SignalP"/>
    </source>
</evidence>
<dbReference type="RefSeq" id="WP_265047333.1">
    <property type="nucleotide sequence ID" value="NZ_CP100390.1"/>
</dbReference>
<evidence type="ECO:0000313" key="2">
    <source>
        <dbReference type="EMBL" id="UZE95851.1"/>
    </source>
</evidence>
<name>A0ABY6N193_9ALTE</name>
<sequence length="409" mass="43875">MQRGKSKMVVTRCMFSALVLCGSANAELASLSDGELSDVDGAGIGLVFEDFIFDARTDTTTGQSFKIKGIKDSTGTQDVEITVSQLYIANSGSNYGQNLSGVNLGRLVNPYEIELVDGDDIGIVDKAVLQFSAPKKYEATTTANLDRDQDGQLDTEIDALGATVLKNYEANAEGYDCVLAGAPMGSGTCASRPAGIDTATSEAIVGERPDIGLKLQVQVGTKNPDNLNIHAKSAVFDGSFLRLWGDDNKRQLVGEFRLNFYTPELSINACDANGQSCGNTIYMKNFELELALGNRFQPMSIGVTETLDGVIEPGNFVFEVSKITEYATAQGYMTSLPADGKRASCTDASCETAWDFFNDYYSNPDYKSNLRIGALHIGDITAGGQNFGSARIEGLSVQYLKISSHDLAN</sequence>
<accession>A0ABY6N193</accession>